<dbReference type="GO" id="GO:0005737">
    <property type="term" value="C:cytoplasm"/>
    <property type="evidence" value="ECO:0007669"/>
    <property type="project" value="UniProtKB-SubCell"/>
</dbReference>
<evidence type="ECO:0000256" key="1">
    <source>
        <dbReference type="ARBA" id="ARBA00004496"/>
    </source>
</evidence>
<keyword evidence="7" id="KW-0028">Amino-acid biosynthesis</keyword>
<dbReference type="CDD" id="cd03354">
    <property type="entry name" value="LbH_SAT"/>
    <property type="match status" value="1"/>
</dbReference>
<dbReference type="InterPro" id="IPR053376">
    <property type="entry name" value="Serine_acetyltransferase"/>
</dbReference>
<dbReference type="Gene3D" id="1.10.3130.10">
    <property type="entry name" value="serine acetyltransferase, domain 1"/>
    <property type="match status" value="1"/>
</dbReference>
<dbReference type="GO" id="GO:0006535">
    <property type="term" value="P:cysteine biosynthetic process from serine"/>
    <property type="evidence" value="ECO:0007669"/>
    <property type="project" value="InterPro"/>
</dbReference>
<dbReference type="GO" id="GO:0009001">
    <property type="term" value="F:serine O-acetyltransferase activity"/>
    <property type="evidence" value="ECO:0007669"/>
    <property type="project" value="UniProtKB-EC"/>
</dbReference>
<dbReference type="RefSeq" id="WP_129067233.1">
    <property type="nucleotide sequence ID" value="NZ_RDFA01000001.1"/>
</dbReference>
<dbReference type="InterPro" id="IPR011004">
    <property type="entry name" value="Trimer_LpxA-like_sf"/>
</dbReference>
<dbReference type="Proteomes" id="UP000289691">
    <property type="component" value="Unassembled WGS sequence"/>
</dbReference>
<comment type="pathway">
    <text evidence="2">Amino-acid biosynthesis; L-cysteine biosynthesis; L-cysteine from L-serine: step 1/2.</text>
</comment>
<reference evidence="14 15" key="1">
    <citation type="submission" date="2019-01" db="EMBL/GenBank/DDBJ databases">
        <title>Halorientalis sp. F13-25 a new haloarchaeum isolated from hypersaline water.</title>
        <authorList>
            <person name="Ana D.-V."/>
            <person name="Cristina S.-P."/>
            <person name="Antonio V."/>
        </authorList>
    </citation>
    <scope>NUCLEOTIDE SEQUENCE [LARGE SCALE GENOMIC DNA]</scope>
    <source>
        <strain evidence="14 15">F13-25</strain>
    </source>
</reference>
<dbReference type="InterPro" id="IPR005881">
    <property type="entry name" value="Ser_O-AcTrfase"/>
</dbReference>
<evidence type="ECO:0000256" key="12">
    <source>
        <dbReference type="ARBA" id="ARBA00049486"/>
    </source>
</evidence>
<evidence type="ECO:0000313" key="15">
    <source>
        <dbReference type="Proteomes" id="UP000289691"/>
    </source>
</evidence>
<gene>
    <name evidence="14" type="primary">cysE</name>
    <name evidence="14" type="ORF">EAF64_01640</name>
</gene>
<comment type="subcellular location">
    <subcellularLocation>
        <location evidence="1">Cytoplasm</location>
    </subcellularLocation>
</comment>
<keyword evidence="9" id="KW-0677">Repeat</keyword>
<dbReference type="InterPro" id="IPR042122">
    <property type="entry name" value="Ser_AcTrfase_N_sf"/>
</dbReference>
<name>A0A498KZB6_9EURY</name>
<evidence type="ECO:0000256" key="8">
    <source>
        <dbReference type="ARBA" id="ARBA00022679"/>
    </source>
</evidence>
<keyword evidence="8 14" id="KW-0808">Transferase</keyword>
<evidence type="ECO:0000256" key="10">
    <source>
        <dbReference type="ARBA" id="ARBA00023192"/>
    </source>
</evidence>
<evidence type="ECO:0000256" key="6">
    <source>
        <dbReference type="ARBA" id="ARBA00022490"/>
    </source>
</evidence>
<dbReference type="EC" id="2.3.1.30" evidence="4"/>
<evidence type="ECO:0000256" key="13">
    <source>
        <dbReference type="SAM" id="MobiDB-lite"/>
    </source>
</evidence>
<evidence type="ECO:0000256" key="9">
    <source>
        <dbReference type="ARBA" id="ARBA00022737"/>
    </source>
</evidence>
<dbReference type="InterPro" id="IPR018357">
    <property type="entry name" value="Hexapep_transf_CS"/>
</dbReference>
<evidence type="ECO:0000256" key="4">
    <source>
        <dbReference type="ARBA" id="ARBA00013266"/>
    </source>
</evidence>
<sequence>MFDRLDDIRKHVTEDVRTALAKDPAAKSALEVALLYPGLHAVWLYRIAHHLWTGDHRLAARALSEVARFLTGVEIHPAATIGRRLFIDHGHGVVIGETAEIGDDVLVYHGVTLGGDSMRRAKRHPTVEDCATLGAKATLLGAITVGEGATVGAGSVLTEDVPAGATAKGVPAEITERADEHGDASDAPDATADAESEPHWLADC</sequence>
<evidence type="ECO:0000256" key="5">
    <source>
        <dbReference type="ARBA" id="ARBA00018522"/>
    </source>
</evidence>
<dbReference type="PROSITE" id="PS00101">
    <property type="entry name" value="HEXAPEP_TRANSFERASES"/>
    <property type="match status" value="1"/>
</dbReference>
<dbReference type="NCBIfam" id="TIGR01172">
    <property type="entry name" value="cysE"/>
    <property type="match status" value="1"/>
</dbReference>
<keyword evidence="10" id="KW-0198">Cysteine biosynthesis</keyword>
<dbReference type="OrthoDB" id="10940at2157"/>
<keyword evidence="11 14" id="KW-0012">Acyltransferase</keyword>
<dbReference type="PIRSF" id="PIRSF000441">
    <property type="entry name" value="CysE"/>
    <property type="match status" value="1"/>
</dbReference>
<comment type="catalytic activity">
    <reaction evidence="12">
        <text>L-serine + acetyl-CoA = O-acetyl-L-serine + CoA</text>
        <dbReference type="Rhea" id="RHEA:24560"/>
        <dbReference type="ChEBI" id="CHEBI:33384"/>
        <dbReference type="ChEBI" id="CHEBI:57287"/>
        <dbReference type="ChEBI" id="CHEBI:57288"/>
        <dbReference type="ChEBI" id="CHEBI:58340"/>
        <dbReference type="EC" id="2.3.1.30"/>
    </reaction>
</comment>
<dbReference type="InterPro" id="IPR045304">
    <property type="entry name" value="LbH_SAT"/>
</dbReference>
<proteinExistence type="inferred from homology"/>
<dbReference type="PANTHER" id="PTHR42811">
    <property type="entry name" value="SERINE ACETYLTRANSFERASE"/>
    <property type="match status" value="1"/>
</dbReference>
<keyword evidence="6" id="KW-0963">Cytoplasm</keyword>
<protein>
    <recommendedName>
        <fullName evidence="5">Serine acetyltransferase</fullName>
        <ecNumber evidence="4">2.3.1.30</ecNumber>
    </recommendedName>
</protein>
<keyword evidence="15" id="KW-1185">Reference proteome</keyword>
<feature type="region of interest" description="Disordered" evidence="13">
    <location>
        <begin position="174"/>
        <end position="204"/>
    </location>
</feature>
<dbReference type="SUPFAM" id="SSF51161">
    <property type="entry name" value="Trimeric LpxA-like enzymes"/>
    <property type="match status" value="1"/>
</dbReference>
<dbReference type="EMBL" id="RDFA01000001">
    <property type="protein sequence ID" value="RXK51368.1"/>
    <property type="molecule type" value="Genomic_DNA"/>
</dbReference>
<dbReference type="FunFam" id="2.160.10.10:FF:000007">
    <property type="entry name" value="Serine acetyltransferase"/>
    <property type="match status" value="1"/>
</dbReference>
<evidence type="ECO:0000256" key="3">
    <source>
        <dbReference type="ARBA" id="ARBA00007274"/>
    </source>
</evidence>
<evidence type="ECO:0000256" key="2">
    <source>
        <dbReference type="ARBA" id="ARBA00004876"/>
    </source>
</evidence>
<feature type="compositionally biased region" description="Basic and acidic residues" evidence="13">
    <location>
        <begin position="174"/>
        <end position="184"/>
    </location>
</feature>
<dbReference type="NCBIfam" id="NF041874">
    <property type="entry name" value="EPS_EpsC"/>
    <property type="match status" value="1"/>
</dbReference>
<evidence type="ECO:0000313" key="14">
    <source>
        <dbReference type="EMBL" id="RXK51368.1"/>
    </source>
</evidence>
<accession>A0A498KZB6</accession>
<comment type="caution">
    <text evidence="14">The sequence shown here is derived from an EMBL/GenBank/DDBJ whole genome shotgun (WGS) entry which is preliminary data.</text>
</comment>
<dbReference type="FunFam" id="1.10.3130.10:FF:000003">
    <property type="entry name" value="Serine acetyltransferase"/>
    <property type="match status" value="1"/>
</dbReference>
<dbReference type="Gene3D" id="2.160.10.10">
    <property type="entry name" value="Hexapeptide repeat proteins"/>
    <property type="match status" value="1"/>
</dbReference>
<organism evidence="14 15">
    <name type="scientific">Halorientalis pallida</name>
    <dbReference type="NCBI Taxonomy" id="2479928"/>
    <lineage>
        <taxon>Archaea</taxon>
        <taxon>Methanobacteriati</taxon>
        <taxon>Methanobacteriota</taxon>
        <taxon>Stenosarchaea group</taxon>
        <taxon>Halobacteria</taxon>
        <taxon>Halobacteriales</taxon>
        <taxon>Haloarculaceae</taxon>
        <taxon>Halorientalis</taxon>
    </lineage>
</organism>
<evidence type="ECO:0000256" key="11">
    <source>
        <dbReference type="ARBA" id="ARBA00023315"/>
    </source>
</evidence>
<dbReference type="AlphaFoldDB" id="A0A498KZB6"/>
<evidence type="ECO:0000256" key="7">
    <source>
        <dbReference type="ARBA" id="ARBA00022605"/>
    </source>
</evidence>
<comment type="similarity">
    <text evidence="3">Belongs to the transferase hexapeptide repeat family.</text>
</comment>